<sequence length="215" mass="23338">MATPFITKHGLTILALTYIFTVPCILLGKADDYFPQTGATNGYIPQTGAANGYVPQTGAANGYVPQTGGADGYVPQIGSVGEDDPAEVVSKALLCFNNNYVYSSCEQSYRLTESGNINVPPEYADQYCHGSCFSETNLVLNCIDNILSHFLFYNRASIQDVRETVKAGCSYGPERGNFNVAEHIQARENSAPKGSKSVMLGLLLMIVYMGYYLVH</sequence>
<feature type="transmembrane region" description="Helical" evidence="1">
    <location>
        <begin position="197"/>
        <end position="214"/>
    </location>
</feature>
<dbReference type="Pfam" id="PF24865">
    <property type="entry name" value="DUF7731"/>
    <property type="match status" value="1"/>
</dbReference>
<dbReference type="AlphaFoldDB" id="A0AAD8MUV2"/>
<feature type="domain" description="DUF7731" evidence="2">
    <location>
        <begin position="85"/>
        <end position="185"/>
    </location>
</feature>
<reference evidence="3" key="1">
    <citation type="submission" date="2023-02" db="EMBL/GenBank/DDBJ databases">
        <title>Genome of toxic invasive species Heracleum sosnowskyi carries increased number of genes despite the absence of recent whole-genome duplications.</title>
        <authorList>
            <person name="Schelkunov M."/>
            <person name="Shtratnikova V."/>
            <person name="Makarenko M."/>
            <person name="Klepikova A."/>
            <person name="Omelchenko D."/>
            <person name="Novikova G."/>
            <person name="Obukhova E."/>
            <person name="Bogdanov V."/>
            <person name="Penin A."/>
            <person name="Logacheva M."/>
        </authorList>
    </citation>
    <scope>NUCLEOTIDE SEQUENCE</scope>
    <source>
        <strain evidence="3">Hsosn_3</strain>
        <tissue evidence="3">Leaf</tissue>
    </source>
</reference>
<dbReference type="PANTHER" id="PTHR34366">
    <property type="entry name" value="OS07G0289901 PROTEIN-RELATED"/>
    <property type="match status" value="1"/>
</dbReference>
<evidence type="ECO:0000259" key="2">
    <source>
        <dbReference type="Pfam" id="PF24865"/>
    </source>
</evidence>
<name>A0AAD8MUV2_9APIA</name>
<evidence type="ECO:0000313" key="3">
    <source>
        <dbReference type="EMBL" id="KAK1390405.1"/>
    </source>
</evidence>
<proteinExistence type="predicted"/>
<protein>
    <submittedName>
        <fullName evidence="3">Glycine-rich family protein</fullName>
    </submittedName>
</protein>
<reference evidence="3" key="2">
    <citation type="submission" date="2023-05" db="EMBL/GenBank/DDBJ databases">
        <authorList>
            <person name="Schelkunov M.I."/>
        </authorList>
    </citation>
    <scope>NUCLEOTIDE SEQUENCE</scope>
    <source>
        <strain evidence="3">Hsosn_3</strain>
        <tissue evidence="3">Leaf</tissue>
    </source>
</reference>
<dbReference type="PANTHER" id="PTHR34366:SF2">
    <property type="entry name" value="OS07G0289901 PROTEIN"/>
    <property type="match status" value="1"/>
</dbReference>
<feature type="transmembrane region" description="Helical" evidence="1">
    <location>
        <begin position="6"/>
        <end position="27"/>
    </location>
</feature>
<keyword evidence="1" id="KW-0472">Membrane</keyword>
<dbReference type="Proteomes" id="UP001237642">
    <property type="component" value="Unassembled WGS sequence"/>
</dbReference>
<dbReference type="InterPro" id="IPR056633">
    <property type="entry name" value="DUF7731"/>
</dbReference>
<evidence type="ECO:0000256" key="1">
    <source>
        <dbReference type="SAM" id="Phobius"/>
    </source>
</evidence>
<comment type="caution">
    <text evidence="3">The sequence shown here is derived from an EMBL/GenBank/DDBJ whole genome shotgun (WGS) entry which is preliminary data.</text>
</comment>
<accession>A0AAD8MUV2</accession>
<evidence type="ECO:0000313" key="4">
    <source>
        <dbReference type="Proteomes" id="UP001237642"/>
    </source>
</evidence>
<keyword evidence="1" id="KW-1133">Transmembrane helix</keyword>
<keyword evidence="1" id="KW-0812">Transmembrane</keyword>
<dbReference type="EMBL" id="JAUIZM010000004">
    <property type="protein sequence ID" value="KAK1390405.1"/>
    <property type="molecule type" value="Genomic_DNA"/>
</dbReference>
<gene>
    <name evidence="3" type="ORF">POM88_018583</name>
</gene>
<organism evidence="3 4">
    <name type="scientific">Heracleum sosnowskyi</name>
    <dbReference type="NCBI Taxonomy" id="360622"/>
    <lineage>
        <taxon>Eukaryota</taxon>
        <taxon>Viridiplantae</taxon>
        <taxon>Streptophyta</taxon>
        <taxon>Embryophyta</taxon>
        <taxon>Tracheophyta</taxon>
        <taxon>Spermatophyta</taxon>
        <taxon>Magnoliopsida</taxon>
        <taxon>eudicotyledons</taxon>
        <taxon>Gunneridae</taxon>
        <taxon>Pentapetalae</taxon>
        <taxon>asterids</taxon>
        <taxon>campanulids</taxon>
        <taxon>Apiales</taxon>
        <taxon>Apiaceae</taxon>
        <taxon>Apioideae</taxon>
        <taxon>apioid superclade</taxon>
        <taxon>Tordylieae</taxon>
        <taxon>Tordyliinae</taxon>
        <taxon>Heracleum</taxon>
    </lineage>
</organism>
<keyword evidence="4" id="KW-1185">Reference proteome</keyword>